<feature type="domain" description="Ferritin-like diiron" evidence="7">
    <location>
        <begin position="2"/>
        <end position="132"/>
    </location>
</feature>
<accession>A0AAT9LBK2</accession>
<reference evidence="8" key="1">
    <citation type="submission" date="2020-10" db="EMBL/GenBank/DDBJ databases">
        <authorList>
            <person name="Kadnikov V."/>
            <person name="Beletsky A.V."/>
            <person name="Mardanov A.V."/>
            <person name="Karnachuk O.V."/>
            <person name="Ravin N.V."/>
        </authorList>
    </citation>
    <scope>NUCLEOTIDE SEQUENCE</scope>
    <source>
        <strain evidence="8">Bu02</strain>
    </source>
</reference>
<dbReference type="PANTHER" id="PTHR43865">
    <property type="entry name" value="RUBRERYTHRIN-RELATED"/>
    <property type="match status" value="1"/>
</dbReference>
<sequence>MNLKGTQTEKNLLAAFAGESQARNKYTYFASVARKEGYEQISAIFQETAENEKEHAKIWAKLLGYIGNTEQNLEEAAKGEHYEWTVMYKEFAEVAEKEGFDEIAKLFREIAEVEEQHEIRYRKLLERVKNGSVFSRPQPIKWHCRNCGYVYEGTEPPEVCPACAHPKAFYEPLAENY</sequence>
<dbReference type="PROSITE" id="PS50903">
    <property type="entry name" value="RUBREDOXIN_LIKE"/>
    <property type="match status" value="1"/>
</dbReference>
<name>A0AAT9LBK2_9FIRM</name>
<dbReference type="InterPro" id="IPR024934">
    <property type="entry name" value="Rubredoxin-like_dom"/>
</dbReference>
<keyword evidence="2" id="KW-0813">Transport</keyword>
<dbReference type="InterPro" id="IPR048574">
    <property type="entry name" value="RUBY_RBDX"/>
</dbReference>
<dbReference type="SUPFAM" id="SSF47240">
    <property type="entry name" value="Ferritin-like"/>
    <property type="match status" value="1"/>
</dbReference>
<reference evidence="8" key="2">
    <citation type="journal article" date="2023" name="Biology">
        <title>Prokaryotic Life Associated with Coal-Fire Gas Vents Revealed by Metagenomics.</title>
        <authorList>
            <person name="Kadnikov V.V."/>
            <person name="Mardanov A.V."/>
            <person name="Beletsky A.V."/>
            <person name="Karnachuk O.V."/>
            <person name="Ravin N.V."/>
        </authorList>
    </citation>
    <scope>NUCLEOTIDE SEQUENCE</scope>
    <source>
        <strain evidence="8">Bu02</strain>
    </source>
</reference>
<comment type="cofactor">
    <cofactor evidence="1">
        <name>Fe(3+)</name>
        <dbReference type="ChEBI" id="CHEBI:29034"/>
    </cofactor>
</comment>
<dbReference type="GO" id="GO:0016491">
    <property type="term" value="F:oxidoreductase activity"/>
    <property type="evidence" value="ECO:0007669"/>
    <property type="project" value="InterPro"/>
</dbReference>
<dbReference type="InterPro" id="IPR012347">
    <property type="entry name" value="Ferritin-like"/>
</dbReference>
<feature type="domain" description="Rubredoxin-like" evidence="6">
    <location>
        <begin position="139"/>
        <end position="173"/>
    </location>
</feature>
<evidence type="ECO:0000259" key="6">
    <source>
        <dbReference type="PROSITE" id="PS50903"/>
    </source>
</evidence>
<dbReference type="InterPro" id="IPR009078">
    <property type="entry name" value="Ferritin-like_SF"/>
</dbReference>
<keyword evidence="5" id="KW-0408">Iron</keyword>
<dbReference type="GO" id="GO:0005506">
    <property type="term" value="F:iron ion binding"/>
    <property type="evidence" value="ECO:0007669"/>
    <property type="project" value="InterPro"/>
</dbReference>
<dbReference type="NCBIfam" id="NF045767">
    <property type="entry name" value="RuberyRbr"/>
    <property type="match status" value="1"/>
</dbReference>
<keyword evidence="3" id="KW-0479">Metal-binding</keyword>
<keyword evidence="4" id="KW-0249">Electron transport</keyword>
<dbReference type="Gene3D" id="1.20.1260.10">
    <property type="match status" value="1"/>
</dbReference>
<dbReference type="InterPro" id="IPR003251">
    <property type="entry name" value="Rr_diiron-bd_dom"/>
</dbReference>
<proteinExistence type="predicted"/>
<dbReference type="Gene3D" id="2.20.28.10">
    <property type="match status" value="1"/>
</dbReference>
<dbReference type="FunFam" id="2.20.28.10:FF:000018">
    <property type="entry name" value="Rubrerythrin"/>
    <property type="match status" value="1"/>
</dbReference>
<evidence type="ECO:0000256" key="3">
    <source>
        <dbReference type="ARBA" id="ARBA00022723"/>
    </source>
</evidence>
<dbReference type="KEGG" id="fcz:IMF26_08860"/>
<dbReference type="EMBL" id="CP062796">
    <property type="protein sequence ID" value="QUL98144.1"/>
    <property type="molecule type" value="Genomic_DNA"/>
</dbReference>
<dbReference type="Pfam" id="PF02915">
    <property type="entry name" value="Rubrerythrin"/>
    <property type="match status" value="1"/>
</dbReference>
<evidence type="ECO:0000256" key="4">
    <source>
        <dbReference type="ARBA" id="ARBA00022982"/>
    </source>
</evidence>
<evidence type="ECO:0000259" key="7">
    <source>
        <dbReference type="PROSITE" id="PS50905"/>
    </source>
</evidence>
<dbReference type="CDD" id="cd00729">
    <property type="entry name" value="rubredoxin_SM"/>
    <property type="match status" value="1"/>
</dbReference>
<evidence type="ECO:0000256" key="1">
    <source>
        <dbReference type="ARBA" id="ARBA00001965"/>
    </source>
</evidence>
<dbReference type="CDD" id="cd01041">
    <property type="entry name" value="Rubrerythrin"/>
    <property type="match status" value="1"/>
</dbReference>
<evidence type="ECO:0000313" key="8">
    <source>
        <dbReference type="EMBL" id="QUL98144.1"/>
    </source>
</evidence>
<dbReference type="PROSITE" id="PS50905">
    <property type="entry name" value="FERRITIN_LIKE"/>
    <property type="match status" value="1"/>
</dbReference>
<dbReference type="InterPro" id="IPR009040">
    <property type="entry name" value="Ferritin-like_diiron"/>
</dbReference>
<dbReference type="Pfam" id="PF21349">
    <property type="entry name" value="RUBY_RBDX"/>
    <property type="match status" value="1"/>
</dbReference>
<organism evidence="8">
    <name type="scientific">Candidatus Fermentithermobacillus carboniphilus</name>
    <dbReference type="NCBI Taxonomy" id="3085328"/>
    <lineage>
        <taxon>Bacteria</taxon>
        <taxon>Bacillati</taxon>
        <taxon>Bacillota</taxon>
        <taxon>Candidatus Fermentithermobacillia</taxon>
        <taxon>Candidatus Fermentithermobacillales</taxon>
        <taxon>Candidatus Fermentithermobacillaceae</taxon>
        <taxon>Candidatus Fermentithermobacillus</taxon>
    </lineage>
</organism>
<dbReference type="InterPro" id="IPR052364">
    <property type="entry name" value="Rubrerythrin"/>
</dbReference>
<protein>
    <submittedName>
        <fullName evidence="8">Rubrerythrin family protein</fullName>
    </submittedName>
</protein>
<dbReference type="AlphaFoldDB" id="A0AAT9LBK2"/>
<gene>
    <name evidence="8" type="ORF">IMF26_08860</name>
</gene>
<dbReference type="PANTHER" id="PTHR43865:SF1">
    <property type="entry name" value="RUBRERYTHRIN-RELATED"/>
    <property type="match status" value="1"/>
</dbReference>
<evidence type="ECO:0000256" key="2">
    <source>
        <dbReference type="ARBA" id="ARBA00022448"/>
    </source>
</evidence>
<evidence type="ECO:0000256" key="5">
    <source>
        <dbReference type="ARBA" id="ARBA00023004"/>
    </source>
</evidence>
<dbReference type="SUPFAM" id="SSF57802">
    <property type="entry name" value="Rubredoxin-like"/>
    <property type="match status" value="1"/>
</dbReference>